<accession>A0A917B1I4</accession>
<dbReference type="GO" id="GO:0004674">
    <property type="term" value="F:protein serine/threonine kinase activity"/>
    <property type="evidence" value="ECO:0007669"/>
    <property type="project" value="TreeGrafter"/>
</dbReference>
<evidence type="ECO:0000256" key="1">
    <source>
        <dbReference type="ARBA" id="ARBA00010164"/>
    </source>
</evidence>
<keyword evidence="7" id="KW-1185">Reference proteome</keyword>
<evidence type="ECO:0000256" key="3">
    <source>
        <dbReference type="ARBA" id="ARBA00022777"/>
    </source>
</evidence>
<protein>
    <recommendedName>
        <fullName evidence="8">Type II toxin-antitoxin system HipA family toxin</fullName>
    </recommendedName>
</protein>
<proteinExistence type="inferred from homology"/>
<sequence>MPSLELFVHDRLVGVVEPVSRDRSRVALEVDANFDNDGVLLSESFATLPGRRPPVAAVSNFLGGYVPEGNHREQMAAKRHIDPGDLFALLREFGGSIAGAVSLRSADEALSYQPSYQPLSERMLEVRLKQALKDSDQGIPDDSRSTLPGYQPKVLVAEFDGTWAYPHSRAHSTYILKPQVASRPSRLFDEFYSHELTRRIGLSRYHSEIRTAGTTKYLAIERFDRTVEAGEVHLLHQEDLAQAMDLDWRNTDVKFQDATWPADPKRATLRRIAELLGSIPGGDAAVDQWIRQLTYAVSIGDNDAHAKNVALMHLESGTELAQVYDALPNLFQDGLVKWDLALAVNGVFDHRRLSVEVILAEVASWGLVAGRRAETIVDETLSTLADAVSAIEPPKGASPGMVTHVQWNVTRLRAGAEISESKRRL</sequence>
<comment type="caution">
    <text evidence="6">The sequence shown here is derived from an EMBL/GenBank/DDBJ whole genome shotgun (WGS) entry which is preliminary data.</text>
</comment>
<dbReference type="PANTHER" id="PTHR37419">
    <property type="entry name" value="SERINE/THREONINE-PROTEIN KINASE TOXIN HIPA"/>
    <property type="match status" value="1"/>
</dbReference>
<evidence type="ECO:0000259" key="4">
    <source>
        <dbReference type="Pfam" id="PF07804"/>
    </source>
</evidence>
<dbReference type="Pfam" id="PF07804">
    <property type="entry name" value="HipA_C"/>
    <property type="match status" value="1"/>
</dbReference>
<keyword evidence="2" id="KW-0808">Transferase</keyword>
<name>A0A917B1I4_9MICO</name>
<evidence type="ECO:0008006" key="8">
    <source>
        <dbReference type="Google" id="ProtNLM"/>
    </source>
</evidence>
<evidence type="ECO:0000313" key="6">
    <source>
        <dbReference type="EMBL" id="GGF11893.1"/>
    </source>
</evidence>
<evidence type="ECO:0000259" key="5">
    <source>
        <dbReference type="Pfam" id="PF13657"/>
    </source>
</evidence>
<feature type="domain" description="HipA-like C-terminal" evidence="4">
    <location>
        <begin position="146"/>
        <end position="386"/>
    </location>
</feature>
<dbReference type="RefSeq" id="WP_188672369.1">
    <property type="nucleotide sequence ID" value="NZ_BMGP01000001.1"/>
</dbReference>
<dbReference type="AlphaFoldDB" id="A0A917B1I4"/>
<dbReference type="EMBL" id="BMGP01000001">
    <property type="protein sequence ID" value="GGF11893.1"/>
    <property type="molecule type" value="Genomic_DNA"/>
</dbReference>
<gene>
    <name evidence="6" type="ORF">GCM10011399_02230</name>
</gene>
<evidence type="ECO:0000256" key="2">
    <source>
        <dbReference type="ARBA" id="ARBA00022679"/>
    </source>
</evidence>
<comment type="similarity">
    <text evidence="1">Belongs to the HipA Ser/Thr kinase family.</text>
</comment>
<dbReference type="PANTHER" id="PTHR37419:SF1">
    <property type="entry name" value="SERINE_THREONINE-PROTEIN KINASE TOXIN HIPA"/>
    <property type="match status" value="1"/>
</dbReference>
<keyword evidence="3" id="KW-0418">Kinase</keyword>
<evidence type="ECO:0000313" key="7">
    <source>
        <dbReference type="Proteomes" id="UP000598775"/>
    </source>
</evidence>
<organism evidence="6 7">
    <name type="scientific">Subtercola lobariae</name>
    <dbReference type="NCBI Taxonomy" id="1588641"/>
    <lineage>
        <taxon>Bacteria</taxon>
        <taxon>Bacillati</taxon>
        <taxon>Actinomycetota</taxon>
        <taxon>Actinomycetes</taxon>
        <taxon>Micrococcales</taxon>
        <taxon>Microbacteriaceae</taxon>
        <taxon>Subtercola</taxon>
    </lineage>
</organism>
<reference evidence="6 7" key="1">
    <citation type="journal article" date="2014" name="Int. J. Syst. Evol. Microbiol.">
        <title>Complete genome sequence of Corynebacterium casei LMG S-19264T (=DSM 44701T), isolated from a smear-ripened cheese.</title>
        <authorList>
            <consortium name="US DOE Joint Genome Institute (JGI-PGF)"/>
            <person name="Walter F."/>
            <person name="Albersmeier A."/>
            <person name="Kalinowski J."/>
            <person name="Ruckert C."/>
        </authorList>
    </citation>
    <scope>NUCLEOTIDE SEQUENCE [LARGE SCALE GENOMIC DNA]</scope>
    <source>
        <strain evidence="6 7">CGMCC 1.12976</strain>
    </source>
</reference>
<dbReference type="InterPro" id="IPR052028">
    <property type="entry name" value="HipA_Ser/Thr_kinase"/>
</dbReference>
<dbReference type="GO" id="GO:0005829">
    <property type="term" value="C:cytosol"/>
    <property type="evidence" value="ECO:0007669"/>
    <property type="project" value="TreeGrafter"/>
</dbReference>
<feature type="domain" description="HipA N-terminal subdomain 1" evidence="5">
    <location>
        <begin position="5"/>
        <end position="103"/>
    </location>
</feature>
<dbReference type="Pfam" id="PF13657">
    <property type="entry name" value="Couple_hipA"/>
    <property type="match status" value="1"/>
</dbReference>
<dbReference type="InterPro" id="IPR012893">
    <property type="entry name" value="HipA-like_C"/>
</dbReference>
<dbReference type="Proteomes" id="UP000598775">
    <property type="component" value="Unassembled WGS sequence"/>
</dbReference>
<dbReference type="InterPro" id="IPR017508">
    <property type="entry name" value="HipA_N1"/>
</dbReference>